<proteinExistence type="predicted"/>
<dbReference type="EMBL" id="CP015519">
    <property type="protein sequence ID" value="APG28110.1"/>
    <property type="molecule type" value="Genomic_DNA"/>
</dbReference>
<dbReference type="AlphaFoldDB" id="A0A1L3GQH4"/>
<dbReference type="Proteomes" id="UP000182517">
    <property type="component" value="Chromosome"/>
</dbReference>
<dbReference type="KEGG" id="pef:A7E78_09805"/>
<organism evidence="1 2">
    <name type="scientific">Syntrophotalea acetylenivorans</name>
    <dbReference type="NCBI Taxonomy" id="1842532"/>
    <lineage>
        <taxon>Bacteria</taxon>
        <taxon>Pseudomonadati</taxon>
        <taxon>Thermodesulfobacteriota</taxon>
        <taxon>Desulfuromonadia</taxon>
        <taxon>Desulfuromonadales</taxon>
        <taxon>Syntrophotaleaceae</taxon>
        <taxon>Syntrophotalea</taxon>
    </lineage>
</organism>
<evidence type="ECO:0000313" key="2">
    <source>
        <dbReference type="Proteomes" id="UP000182517"/>
    </source>
</evidence>
<dbReference type="STRING" id="1842532.A7E78_09805"/>
<keyword evidence="2" id="KW-1185">Reference proteome</keyword>
<evidence type="ECO:0000313" key="1">
    <source>
        <dbReference type="EMBL" id="APG28110.1"/>
    </source>
</evidence>
<name>A0A1L3GQH4_9BACT</name>
<gene>
    <name evidence="1" type="ORF">A7E78_09805</name>
</gene>
<dbReference type="RefSeq" id="WP_072284070.1">
    <property type="nucleotide sequence ID" value="NZ_CP015519.1"/>
</dbReference>
<accession>A0A1L3GQH4</accession>
<sequence>MTAEIAILNKTGIALAADSAVTIGDGSKTYNTANKVFMLSKFHPVGVMIFGGAELSGCPWETIIKIFRKDLGEKSFNTIREYADSFISFIENSKIISIEQQNKYFGRYVVDFFRSIRDQIIGLIDSEIENHGKIDEKSIKEIVSRVIDYFYNDWRDVPDLESIETGYCEKLMVEKSETIEQIYSGIFQNIPMSANSRKRLKYIAVSIVCKDRHSPWHSGVVFAGYGNNEIYPNLCSLTVDGIFDDRLKYSIDKTSSIDDENDATIIPFAQDEMVKTFMEGMDPNYKSTALGFISTVLEKLPKKFLENVKLHDEEDGAEIEKSMNELSLRIFESFRDEMREYAQDKHIQPVMQAVSSLPKDELAKVAESLVNITSFKRKVTLDVESVGGPIDVAVISKGDGFVWVKRKHYFSPELNHTFFANYYK</sequence>
<dbReference type="OrthoDB" id="978985at2"/>
<protein>
    <submittedName>
        <fullName evidence="1">Uncharacterized protein</fullName>
    </submittedName>
</protein>
<reference evidence="1 2" key="1">
    <citation type="journal article" date="2017" name="Genome Announc.">
        <title>Complete Genome Sequences of Two Acetylene-Fermenting Pelobacter acetylenicus Strains.</title>
        <authorList>
            <person name="Sutton J.M."/>
            <person name="Baesman S.M."/>
            <person name="Fierst J.L."/>
            <person name="Poret-Peterson A.T."/>
            <person name="Oremland R.S."/>
            <person name="Dunlap D.S."/>
            <person name="Akob D.M."/>
        </authorList>
    </citation>
    <scope>NUCLEOTIDE SEQUENCE [LARGE SCALE GENOMIC DNA]</scope>
    <source>
        <strain evidence="1 2">SFB93</strain>
    </source>
</reference>